<dbReference type="NCBIfam" id="TIGR00121">
    <property type="entry name" value="birA_ligase"/>
    <property type="match status" value="1"/>
</dbReference>
<accession>A0AAU9JF19</accession>
<dbReference type="AlphaFoldDB" id="A0AAU9JF19"/>
<proteinExistence type="inferred from homology"/>
<dbReference type="PANTHER" id="PTHR12835:SF5">
    <property type="entry name" value="BIOTIN--PROTEIN LIGASE"/>
    <property type="match status" value="1"/>
</dbReference>
<dbReference type="PANTHER" id="PTHR12835">
    <property type="entry name" value="BIOTIN PROTEIN LIGASE"/>
    <property type="match status" value="1"/>
</dbReference>
<evidence type="ECO:0000259" key="4">
    <source>
        <dbReference type="PROSITE" id="PS51733"/>
    </source>
</evidence>
<keyword evidence="3" id="KW-0472">Membrane</keyword>
<dbReference type="InterPro" id="IPR045864">
    <property type="entry name" value="aa-tRNA-synth_II/BPL/LPL"/>
</dbReference>
<keyword evidence="6" id="KW-1185">Reference proteome</keyword>
<organism evidence="5 6">
    <name type="scientific">Blepharisma stoltei</name>
    <dbReference type="NCBI Taxonomy" id="1481888"/>
    <lineage>
        <taxon>Eukaryota</taxon>
        <taxon>Sar</taxon>
        <taxon>Alveolata</taxon>
        <taxon>Ciliophora</taxon>
        <taxon>Postciliodesmatophora</taxon>
        <taxon>Heterotrichea</taxon>
        <taxon>Heterotrichida</taxon>
        <taxon>Blepharismidae</taxon>
        <taxon>Blepharisma</taxon>
    </lineage>
</organism>
<keyword evidence="3" id="KW-1133">Transmembrane helix</keyword>
<dbReference type="InterPro" id="IPR004408">
    <property type="entry name" value="Biotin_CoA_COase_ligase"/>
</dbReference>
<reference evidence="5" key="1">
    <citation type="submission" date="2021-09" db="EMBL/GenBank/DDBJ databases">
        <authorList>
            <consortium name="AG Swart"/>
            <person name="Singh M."/>
            <person name="Singh A."/>
            <person name="Seah K."/>
            <person name="Emmerich C."/>
        </authorList>
    </citation>
    <scope>NUCLEOTIDE SEQUENCE</scope>
    <source>
        <strain evidence="5">ATCC30299</strain>
    </source>
</reference>
<feature type="transmembrane region" description="Helical" evidence="3">
    <location>
        <begin position="17"/>
        <end position="34"/>
    </location>
</feature>
<evidence type="ECO:0000313" key="5">
    <source>
        <dbReference type="EMBL" id="CAG9323657.1"/>
    </source>
</evidence>
<dbReference type="InterPro" id="IPR003142">
    <property type="entry name" value="BPL_C"/>
</dbReference>
<dbReference type="Gene3D" id="3.30.930.10">
    <property type="entry name" value="Bira Bifunctional Protein, Domain 2"/>
    <property type="match status" value="1"/>
</dbReference>
<keyword evidence="2" id="KW-0436">Ligase</keyword>
<sequence>MDTKHLAHQLKEHSRKILFIASLAALSYVCYRSFWLNRKVSHLLILRDKLILSKISLKSPPLNEMKIYSFSEFQKGKIPKTQGFDIRKLLNSTNPGVLRYAANVMYSHITTSTAKVFDTIDGIKEGLLYVADLQTQGTGRTGPWMSEPGSLLYSYLFSCHAQHAVMIQLIVPLAIIRAIVKIGTRNGISQERLDYVKLKWPNDILYRDVKIAGILVNSKSEGKDFVMNIGIGINCDNKKPTTCLNLEYGGIFTKEDLVAEYLAEFSEICDLLEKQGGYEKIRDEYKLKWYHYNKIVDLPNQKVKGKLIDITEDGVLHVEDDEGNGYQVHSREEIIF</sequence>
<evidence type="ECO:0000313" key="6">
    <source>
        <dbReference type="Proteomes" id="UP001162131"/>
    </source>
</evidence>
<dbReference type="Proteomes" id="UP001162131">
    <property type="component" value="Unassembled WGS sequence"/>
</dbReference>
<protein>
    <recommendedName>
        <fullName evidence="4">BPL/LPL catalytic domain-containing protein</fullName>
    </recommendedName>
</protein>
<dbReference type="PROSITE" id="PS51733">
    <property type="entry name" value="BPL_LPL_CATALYTIC"/>
    <property type="match status" value="1"/>
</dbReference>
<dbReference type="EMBL" id="CAJZBQ010000035">
    <property type="protein sequence ID" value="CAG9323657.1"/>
    <property type="molecule type" value="Genomic_DNA"/>
</dbReference>
<evidence type="ECO:0000256" key="3">
    <source>
        <dbReference type="SAM" id="Phobius"/>
    </source>
</evidence>
<comment type="caution">
    <text evidence="5">The sequence shown here is derived from an EMBL/GenBank/DDBJ whole genome shotgun (WGS) entry which is preliminary data.</text>
</comment>
<evidence type="ECO:0000256" key="1">
    <source>
        <dbReference type="ARBA" id="ARBA00009934"/>
    </source>
</evidence>
<dbReference type="Pfam" id="PF03099">
    <property type="entry name" value="BPL_LplA_LipB"/>
    <property type="match status" value="1"/>
</dbReference>
<keyword evidence="3" id="KW-0812">Transmembrane</keyword>
<dbReference type="SUPFAM" id="SSF55681">
    <property type="entry name" value="Class II aaRS and biotin synthetases"/>
    <property type="match status" value="1"/>
</dbReference>
<comment type="similarity">
    <text evidence="1">Belongs to the biotin--protein ligase family.</text>
</comment>
<feature type="domain" description="BPL/LPL catalytic" evidence="4">
    <location>
        <begin position="92"/>
        <end position="284"/>
    </location>
</feature>
<dbReference type="InterPro" id="IPR004143">
    <property type="entry name" value="BPL_LPL_catalytic"/>
</dbReference>
<evidence type="ECO:0000256" key="2">
    <source>
        <dbReference type="ARBA" id="ARBA00022598"/>
    </source>
</evidence>
<gene>
    <name evidence="5" type="ORF">BSTOLATCC_MIC34698</name>
</gene>
<dbReference type="Pfam" id="PF02237">
    <property type="entry name" value="BPL_C"/>
    <property type="match status" value="1"/>
</dbReference>
<dbReference type="GO" id="GO:0004077">
    <property type="term" value="F:biotin--[biotin carboxyl-carrier protein] ligase activity"/>
    <property type="evidence" value="ECO:0007669"/>
    <property type="project" value="InterPro"/>
</dbReference>
<dbReference type="GO" id="GO:0005737">
    <property type="term" value="C:cytoplasm"/>
    <property type="evidence" value="ECO:0007669"/>
    <property type="project" value="TreeGrafter"/>
</dbReference>
<name>A0AAU9JF19_9CILI</name>